<reference evidence="7" key="1">
    <citation type="submission" date="2017-11" db="EMBL/GenBank/DDBJ databases">
        <title>Complete genome sequence of Moraxella osloensis NP7 isolated from human skin.</title>
        <authorList>
            <person name="Lee K."/>
            <person name="Lim J.Y."/>
            <person name="Hwang I."/>
        </authorList>
    </citation>
    <scope>NUCLEOTIDE SEQUENCE [LARGE SCALE GENOMIC DNA]</scope>
    <source>
        <strain evidence="7">NP7</strain>
    </source>
</reference>
<dbReference type="InterPro" id="IPR004792">
    <property type="entry name" value="BaiN-like"/>
</dbReference>
<dbReference type="STRING" id="34062.AXE82_03465"/>
<accession>A0A2D2LVL7</accession>
<dbReference type="SUPFAM" id="SSF160996">
    <property type="entry name" value="HI0933 insert domain-like"/>
    <property type="match status" value="1"/>
</dbReference>
<dbReference type="Gene3D" id="1.10.8.260">
    <property type="entry name" value="HI0933 insert domain-like"/>
    <property type="match status" value="1"/>
</dbReference>
<dbReference type="InterPro" id="IPR055178">
    <property type="entry name" value="RsdA/BaiN/AoA(So)-like_dom"/>
</dbReference>
<dbReference type="AlphaFoldDB" id="A0A2D2LVL7"/>
<keyword evidence="2" id="KW-0285">Flavoprotein</keyword>
<dbReference type="InterPro" id="IPR036188">
    <property type="entry name" value="FAD/NAD-bd_sf"/>
</dbReference>
<gene>
    <name evidence="6" type="ORF">NP7_07350</name>
</gene>
<dbReference type="NCBIfam" id="TIGR00275">
    <property type="entry name" value="aminoacetone oxidase family FAD-binding enzyme"/>
    <property type="match status" value="1"/>
</dbReference>
<dbReference type="EMBL" id="CP024443">
    <property type="protein sequence ID" value="ATR79077.1"/>
    <property type="molecule type" value="Genomic_DNA"/>
</dbReference>
<dbReference type="RefSeq" id="WP_100270303.1">
    <property type="nucleotide sequence ID" value="NZ_CP024443.1"/>
</dbReference>
<dbReference type="InterPro" id="IPR057661">
    <property type="entry name" value="RsdA/BaiN/AoA(So)_Rossmann"/>
</dbReference>
<evidence type="ECO:0000256" key="2">
    <source>
        <dbReference type="ARBA" id="ARBA00022630"/>
    </source>
</evidence>
<organism evidence="6 7">
    <name type="scientific">Faucicola osloensis</name>
    <name type="common">Moraxella osloensis</name>
    <dbReference type="NCBI Taxonomy" id="34062"/>
    <lineage>
        <taxon>Bacteria</taxon>
        <taxon>Pseudomonadati</taxon>
        <taxon>Pseudomonadota</taxon>
        <taxon>Gammaproteobacteria</taxon>
        <taxon>Moraxellales</taxon>
        <taxon>Moraxellaceae</taxon>
        <taxon>Faucicola</taxon>
    </lineage>
</organism>
<dbReference type="Gene3D" id="2.40.30.10">
    <property type="entry name" value="Translation factors"/>
    <property type="match status" value="1"/>
</dbReference>
<dbReference type="Pfam" id="PF03486">
    <property type="entry name" value="HI0933_like"/>
    <property type="match status" value="1"/>
</dbReference>
<evidence type="ECO:0000256" key="1">
    <source>
        <dbReference type="ARBA" id="ARBA00001974"/>
    </source>
</evidence>
<protein>
    <submittedName>
        <fullName evidence="6">Aminoacetone oxidase family FAD-binding enzyme</fullName>
    </submittedName>
</protein>
<dbReference type="InterPro" id="IPR023166">
    <property type="entry name" value="BaiN-like_dom_sf"/>
</dbReference>
<feature type="domain" description="RsdA/BaiN/AoA(So)-like insert" evidence="5">
    <location>
        <begin position="215"/>
        <end position="358"/>
    </location>
</feature>
<evidence type="ECO:0000313" key="7">
    <source>
        <dbReference type="Proteomes" id="UP000229340"/>
    </source>
</evidence>
<dbReference type="NCBIfam" id="TIGR03862">
    <property type="entry name" value="flavo_PP4765"/>
    <property type="match status" value="1"/>
</dbReference>
<dbReference type="PANTHER" id="PTHR42887">
    <property type="entry name" value="OS12G0638800 PROTEIN"/>
    <property type="match status" value="1"/>
</dbReference>
<feature type="domain" description="RsdA/BaiN/AoA(So)-like Rossmann fold-like" evidence="4">
    <location>
        <begin position="14"/>
        <end position="410"/>
    </location>
</feature>
<comment type="cofactor">
    <cofactor evidence="1">
        <name>FAD</name>
        <dbReference type="ChEBI" id="CHEBI:57692"/>
    </cofactor>
</comment>
<sequence length="426" mass="47067">MMPNNQADLPKKPTVAIIGAGPAGLMVADYLRQFDVTIQVFEQKPSPARKLLMAGKSGLNISHAEPVDTFVTRYQPNDWLTPHIEDFNAAHIRDFMTRLGIESFVGSTGRIFPTMMKASPLLRAWLQALQQDGVAFFYRHSCDDIDGKQATFSVARESGNLTVSQSFDAIVLATGAMSWSRLGSDGKWQAWLSDTELTPFYASNVGICRPLSQPWSAHLHRDFGKALKRVKAQLTLPDGKIEQGFGDIIITQYGMESGLIYRLNRAMREQLNHTGKVSLQLDLLPDVANEKLLSSLKNPKKQSLANLWRKAGLDPVKIALLREIVAKTHWHDANKMTKAIKQLTVEFDSFRPIEEAISCGGGVKRTALTEDFALKSNPYVFCCGEMLDWDAPTGGYLLTACFATGRAAGQGVAQFLALSKKLTQCT</sequence>
<dbReference type="Gene3D" id="3.50.50.60">
    <property type="entry name" value="FAD/NAD(P)-binding domain"/>
    <property type="match status" value="1"/>
</dbReference>
<dbReference type="Proteomes" id="UP000229340">
    <property type="component" value="Chromosome"/>
</dbReference>
<evidence type="ECO:0000259" key="5">
    <source>
        <dbReference type="Pfam" id="PF22780"/>
    </source>
</evidence>
<dbReference type="PANTHER" id="PTHR42887:SF1">
    <property type="entry name" value="BLR3961 PROTEIN"/>
    <property type="match status" value="1"/>
</dbReference>
<dbReference type="Pfam" id="PF22780">
    <property type="entry name" value="HI0933_like_1st"/>
    <property type="match status" value="1"/>
</dbReference>
<evidence type="ECO:0000259" key="4">
    <source>
        <dbReference type="Pfam" id="PF03486"/>
    </source>
</evidence>
<evidence type="ECO:0000313" key="6">
    <source>
        <dbReference type="EMBL" id="ATR79077.1"/>
    </source>
</evidence>
<dbReference type="InterPro" id="IPR022460">
    <property type="entry name" value="Flavoprotein_PP4765"/>
</dbReference>
<keyword evidence="3" id="KW-0274">FAD</keyword>
<proteinExistence type="predicted"/>
<name>A0A2D2LVL7_FAUOS</name>
<dbReference type="SUPFAM" id="SSF51905">
    <property type="entry name" value="FAD/NAD(P)-binding domain"/>
    <property type="match status" value="1"/>
</dbReference>
<evidence type="ECO:0000256" key="3">
    <source>
        <dbReference type="ARBA" id="ARBA00022827"/>
    </source>
</evidence>